<reference evidence="13 14" key="1">
    <citation type="submission" date="2015-08" db="EMBL/GenBank/DDBJ databases">
        <title>The genome of the Asian arowana (Scleropages formosus).</title>
        <authorList>
            <person name="Tan M.H."/>
            <person name="Gan H.M."/>
            <person name="Croft L.J."/>
            <person name="Austin C.M."/>
        </authorList>
    </citation>
    <scope>NUCLEOTIDE SEQUENCE [LARGE SCALE GENOMIC DNA]</scope>
    <source>
        <strain evidence="13">Aro1</strain>
    </source>
</reference>
<dbReference type="Pfam" id="PF10502">
    <property type="entry name" value="Peptidase_S26"/>
    <property type="match status" value="2"/>
</dbReference>
<evidence type="ECO:0000256" key="8">
    <source>
        <dbReference type="ARBA" id="ARBA00038445"/>
    </source>
</evidence>
<feature type="region of interest" description="Disordered" evidence="11">
    <location>
        <begin position="330"/>
        <end position="351"/>
    </location>
</feature>
<feature type="domain" description="Peptidase S26" evidence="12">
    <location>
        <begin position="80"/>
        <end position="158"/>
    </location>
</feature>
<dbReference type="GO" id="GO:0006627">
    <property type="term" value="P:protein processing involved in protein targeting to mitochondrion"/>
    <property type="evidence" value="ECO:0007669"/>
    <property type="project" value="TreeGrafter"/>
</dbReference>
<comment type="subunit">
    <text evidence="2">Heterodimer of 2 subunits, IMMPL1 and IMMPL2.</text>
</comment>
<keyword evidence="4 10" id="KW-0999">Mitochondrion inner membrane</keyword>
<dbReference type="CDD" id="cd06530">
    <property type="entry name" value="S26_SPase_I"/>
    <property type="match status" value="1"/>
</dbReference>
<dbReference type="GO" id="GO:0042720">
    <property type="term" value="C:mitochondrial inner membrane peptidase complex"/>
    <property type="evidence" value="ECO:0007669"/>
    <property type="project" value="TreeGrafter"/>
</dbReference>
<dbReference type="InterPro" id="IPR036286">
    <property type="entry name" value="LexA/Signal_pep-like_sf"/>
</dbReference>
<accession>A0A0P7V9C0</accession>
<comment type="similarity">
    <text evidence="8">Belongs to the peptidase S26 family. IMP1 subfamily.</text>
</comment>
<feature type="domain" description="Peptidase S26" evidence="12">
    <location>
        <begin position="167"/>
        <end position="209"/>
    </location>
</feature>
<dbReference type="GO" id="GO:0006465">
    <property type="term" value="P:signal peptide processing"/>
    <property type="evidence" value="ECO:0007669"/>
    <property type="project" value="InterPro"/>
</dbReference>
<dbReference type="Proteomes" id="UP000034805">
    <property type="component" value="Unassembled WGS sequence"/>
</dbReference>
<keyword evidence="5 10" id="KW-0378">Hydrolase</keyword>
<evidence type="ECO:0000256" key="6">
    <source>
        <dbReference type="ARBA" id="ARBA00023128"/>
    </source>
</evidence>
<comment type="caution">
    <text evidence="13">The sequence shown here is derived from an EMBL/GenBank/DDBJ whole genome shotgun (WGS) entry which is preliminary data.</text>
</comment>
<evidence type="ECO:0000256" key="3">
    <source>
        <dbReference type="ARBA" id="ARBA00022670"/>
    </source>
</evidence>
<protein>
    <recommendedName>
        <fullName evidence="10">Mitochondrial inner membrane protease subunit</fullName>
        <ecNumber evidence="10">3.4.21.-</ecNumber>
    </recommendedName>
</protein>
<dbReference type="FunFam" id="2.10.109.10:FF:000010">
    <property type="entry name" value="Mitochondrial inner membrane protease subunit"/>
    <property type="match status" value="1"/>
</dbReference>
<dbReference type="STRING" id="113540.ENSSFOP00015035195"/>
<dbReference type="SUPFAM" id="SSF51306">
    <property type="entry name" value="LexA/Signal peptidase"/>
    <property type="match status" value="1"/>
</dbReference>
<dbReference type="Gene3D" id="2.10.109.10">
    <property type="entry name" value="Umud Fragment, subunit A"/>
    <property type="match status" value="1"/>
</dbReference>
<evidence type="ECO:0000256" key="9">
    <source>
        <dbReference type="PIRSR" id="PIRSR600223-1"/>
    </source>
</evidence>
<dbReference type="NCBIfam" id="TIGR02227">
    <property type="entry name" value="sigpep_I_bact"/>
    <property type="match status" value="1"/>
</dbReference>
<proteinExistence type="inferred from homology"/>
<keyword evidence="3 10" id="KW-0645">Protease</keyword>
<sequence length="380" mass="42374">MQMYHWTGNKGPPARRNWIKIGTDDKTAWPLEQQLPVDCDSFQVKSLQSLGKRWDEKVRVSVNMFRRVLVKTLGLVGVTIQYGCIAHCTFEYIGEFVLCSGPSMEPTITNHDLIFSERLSRHFYRIEKGDIVIAKSPFDPKMNICKRVIGLEGDKVCTSSPSDVFKAHIYVPKGHVWLEGDNLRNSTDSRTYGPVPYALIRGRVCLKLWPPHSFGTLSKSPNKRIIPMSSTSVLRVEVPGGTGEDKTLTIIPAHVTQAYVGVDWPALLQLFGCRGDTNKDLNRNLRWETPEEACASQHYLRGAAAGQRDGRNTRSLAAYPVYRLAWRGERGGSGSSGRLSDMSFERSEEESEVRAKLTGGFGCGRPYNGGQSMADTEAAQ</sequence>
<dbReference type="PANTHER" id="PTHR12383">
    <property type="entry name" value="PROTEASE FAMILY S26 MITOCHONDRIAL INNER MEMBRANE PROTEASE-RELATED"/>
    <property type="match status" value="1"/>
</dbReference>
<evidence type="ECO:0000256" key="7">
    <source>
        <dbReference type="ARBA" id="ARBA00023136"/>
    </source>
</evidence>
<dbReference type="PRINTS" id="PR00727">
    <property type="entry name" value="LEADERPTASE"/>
</dbReference>
<dbReference type="EMBL" id="JARO02000373">
    <property type="protein sequence ID" value="KPP78792.1"/>
    <property type="molecule type" value="Genomic_DNA"/>
</dbReference>
<evidence type="ECO:0000313" key="13">
    <source>
        <dbReference type="EMBL" id="KPP78792.1"/>
    </source>
</evidence>
<dbReference type="EC" id="3.4.21.-" evidence="10"/>
<comment type="subcellular location">
    <subcellularLocation>
        <location evidence="1 10">Mitochondrion inner membrane</location>
    </subcellularLocation>
</comment>
<gene>
    <name evidence="13" type="ORF">Z043_101676</name>
</gene>
<feature type="active site" evidence="9">
    <location>
        <position position="103"/>
    </location>
</feature>
<evidence type="ECO:0000313" key="14">
    <source>
        <dbReference type="Proteomes" id="UP000034805"/>
    </source>
</evidence>
<organism evidence="13 14">
    <name type="scientific">Scleropages formosus</name>
    <name type="common">Asian bonytongue</name>
    <name type="synonym">Osteoglossum formosum</name>
    <dbReference type="NCBI Taxonomy" id="113540"/>
    <lineage>
        <taxon>Eukaryota</taxon>
        <taxon>Metazoa</taxon>
        <taxon>Chordata</taxon>
        <taxon>Craniata</taxon>
        <taxon>Vertebrata</taxon>
        <taxon>Euteleostomi</taxon>
        <taxon>Actinopterygii</taxon>
        <taxon>Neopterygii</taxon>
        <taxon>Teleostei</taxon>
        <taxon>Osteoglossocephala</taxon>
        <taxon>Osteoglossomorpha</taxon>
        <taxon>Osteoglossiformes</taxon>
        <taxon>Osteoglossidae</taxon>
        <taxon>Scleropages</taxon>
    </lineage>
</organism>
<dbReference type="InterPro" id="IPR000223">
    <property type="entry name" value="Pept_S26A_signal_pept_1"/>
</dbReference>
<evidence type="ECO:0000256" key="5">
    <source>
        <dbReference type="ARBA" id="ARBA00022801"/>
    </source>
</evidence>
<feature type="active site" evidence="9">
    <location>
        <position position="146"/>
    </location>
</feature>
<feature type="non-terminal residue" evidence="13">
    <location>
        <position position="380"/>
    </location>
</feature>
<evidence type="ECO:0000256" key="10">
    <source>
        <dbReference type="RuleBase" id="RU362041"/>
    </source>
</evidence>
<evidence type="ECO:0000259" key="12">
    <source>
        <dbReference type="Pfam" id="PF10502"/>
    </source>
</evidence>
<keyword evidence="6 10" id="KW-0496">Mitochondrion</keyword>
<evidence type="ECO:0000256" key="1">
    <source>
        <dbReference type="ARBA" id="ARBA00004273"/>
    </source>
</evidence>
<evidence type="ECO:0000256" key="2">
    <source>
        <dbReference type="ARBA" id="ARBA00011805"/>
    </source>
</evidence>
<dbReference type="GO" id="GO:0004252">
    <property type="term" value="F:serine-type endopeptidase activity"/>
    <property type="evidence" value="ECO:0007669"/>
    <property type="project" value="InterPro"/>
</dbReference>
<keyword evidence="7" id="KW-0472">Membrane</keyword>
<dbReference type="AlphaFoldDB" id="A0A0P7V9C0"/>
<name>A0A0P7V9C0_SCLFO</name>
<dbReference type="PANTHER" id="PTHR12383:SF16">
    <property type="entry name" value="MITOCHONDRIAL INNER MEMBRANE PROTEASE SUBUNIT 1"/>
    <property type="match status" value="1"/>
</dbReference>
<dbReference type="InterPro" id="IPR019533">
    <property type="entry name" value="Peptidase_S26"/>
</dbReference>
<evidence type="ECO:0000256" key="11">
    <source>
        <dbReference type="SAM" id="MobiDB-lite"/>
    </source>
</evidence>
<dbReference type="InterPro" id="IPR052064">
    <property type="entry name" value="Mito_IMP1_subunit"/>
</dbReference>
<evidence type="ECO:0000256" key="4">
    <source>
        <dbReference type="ARBA" id="ARBA00022792"/>
    </source>
</evidence>